<proteinExistence type="inferred from homology"/>
<name>A0ABU2WLK9_9GAMM</name>
<keyword evidence="3" id="KW-0812">Transmembrane</keyword>
<dbReference type="InterPro" id="IPR043130">
    <property type="entry name" value="CDP-OH_PTrfase_TM_dom"/>
</dbReference>
<dbReference type="PROSITE" id="PS00379">
    <property type="entry name" value="CDP_ALCOHOL_P_TRANSF"/>
    <property type="match status" value="1"/>
</dbReference>
<feature type="transmembrane region" description="Helical" evidence="3">
    <location>
        <begin position="304"/>
        <end position="322"/>
    </location>
</feature>
<dbReference type="Proteomes" id="UP001254608">
    <property type="component" value="Unassembled WGS sequence"/>
</dbReference>
<protein>
    <submittedName>
        <fullName evidence="4">CDP-alcohol phosphatidyltransferase family protein</fullName>
    </submittedName>
</protein>
<accession>A0ABU2WLK9</accession>
<dbReference type="RefSeq" id="WP_311366182.1">
    <property type="nucleotide sequence ID" value="NZ_JAVRIC010000026.1"/>
</dbReference>
<keyword evidence="3" id="KW-0472">Membrane</keyword>
<evidence type="ECO:0000313" key="4">
    <source>
        <dbReference type="EMBL" id="MDT0498770.1"/>
    </source>
</evidence>
<gene>
    <name evidence="4" type="ORF">RM530_15580</name>
</gene>
<evidence type="ECO:0000256" key="1">
    <source>
        <dbReference type="ARBA" id="ARBA00022679"/>
    </source>
</evidence>
<dbReference type="Pfam" id="PF01066">
    <property type="entry name" value="CDP-OH_P_transf"/>
    <property type="match status" value="1"/>
</dbReference>
<keyword evidence="1 2" id="KW-0808">Transferase</keyword>
<sequence length="404" mass="44815">MRLWIETGAQARAQALFGLPPLERLRRSIAKLVSSEDVILSGPVDESPAWIGARRDVDTSALGTRLRRALGQGEALVAVDAANAIDPRLIRYLLDSGEDVVASRGEGTMRAVVLRLSPAQAESIPPQAANLCEVADALLAAGRITLLGDHAFPAYVDKLRRFLPYWIYAVDDVPTRRRLERRMFWDNYKGSTDLLTRWVFPPLVWPLVRFCTRWRIHPNTVTVLSIVLAFAAVPLFARGDFLAGFICAYAMSVLDSVDGKVARVTLTDSKIGNLLDHGLDQVHPPFWYFAWAWGLGAHTPDAPLYQLAVWLIIFYVADRIVLGIARHRIGFALHAAGRLDERARSFIARRNITMTIMALALLSGAGAAGLYAVTAWQGLTLAWHSARTAWHGFLSPRRPRPEAR</sequence>
<feature type="transmembrane region" description="Helical" evidence="3">
    <location>
        <begin position="223"/>
        <end position="251"/>
    </location>
</feature>
<dbReference type="InterPro" id="IPR000462">
    <property type="entry name" value="CDP-OH_P_trans"/>
</dbReference>
<evidence type="ECO:0000256" key="2">
    <source>
        <dbReference type="RuleBase" id="RU003750"/>
    </source>
</evidence>
<keyword evidence="5" id="KW-1185">Reference proteome</keyword>
<dbReference type="InterPro" id="IPR048254">
    <property type="entry name" value="CDP_ALCOHOL_P_TRANSF_CS"/>
</dbReference>
<comment type="similarity">
    <text evidence="2">Belongs to the CDP-alcohol phosphatidyltransferase class-I family.</text>
</comment>
<dbReference type="EMBL" id="JAVRIC010000026">
    <property type="protein sequence ID" value="MDT0498770.1"/>
    <property type="molecule type" value="Genomic_DNA"/>
</dbReference>
<reference evidence="4 5" key="1">
    <citation type="submission" date="2023-09" db="EMBL/GenBank/DDBJ databases">
        <authorList>
            <person name="Rey-Velasco X."/>
        </authorList>
    </citation>
    <scope>NUCLEOTIDE SEQUENCE [LARGE SCALE GENOMIC DNA]</scope>
    <source>
        <strain evidence="4 5">W345</strain>
    </source>
</reference>
<organism evidence="4 5">
    <name type="scientific">Banduia mediterranea</name>
    <dbReference type="NCBI Taxonomy" id="3075609"/>
    <lineage>
        <taxon>Bacteria</taxon>
        <taxon>Pseudomonadati</taxon>
        <taxon>Pseudomonadota</taxon>
        <taxon>Gammaproteobacteria</taxon>
        <taxon>Nevskiales</taxon>
        <taxon>Algiphilaceae</taxon>
        <taxon>Banduia</taxon>
    </lineage>
</organism>
<dbReference type="Gene3D" id="1.20.120.1760">
    <property type="match status" value="1"/>
</dbReference>
<comment type="caution">
    <text evidence="4">The sequence shown here is derived from an EMBL/GenBank/DDBJ whole genome shotgun (WGS) entry which is preliminary data.</text>
</comment>
<evidence type="ECO:0000256" key="3">
    <source>
        <dbReference type="SAM" id="Phobius"/>
    </source>
</evidence>
<keyword evidence="3" id="KW-1133">Transmembrane helix</keyword>
<feature type="transmembrane region" description="Helical" evidence="3">
    <location>
        <begin position="352"/>
        <end position="373"/>
    </location>
</feature>
<evidence type="ECO:0000313" key="5">
    <source>
        <dbReference type="Proteomes" id="UP001254608"/>
    </source>
</evidence>